<name>A0A6A4MV98_LUPAL</name>
<dbReference type="PROSITE" id="PS51222">
    <property type="entry name" value="DCD"/>
    <property type="match status" value="1"/>
</dbReference>
<dbReference type="EMBL" id="WOCE01000025">
    <property type="protein sequence ID" value="KAE9585033.1"/>
    <property type="molecule type" value="Genomic_DNA"/>
</dbReference>
<evidence type="ECO:0000313" key="2">
    <source>
        <dbReference type="EMBL" id="KAE9585033.1"/>
    </source>
</evidence>
<dbReference type="Proteomes" id="UP000447434">
    <property type="component" value="Chromosome 25"/>
</dbReference>
<dbReference type="PANTHER" id="PTHR46444">
    <property type="entry name" value="DCD (DEVELOPMENT AND CELL DEATH) DOMAIN PROTEIN-RELATED"/>
    <property type="match status" value="1"/>
</dbReference>
<dbReference type="AlphaFoldDB" id="A0A6A4MV98"/>
<dbReference type="PANTHER" id="PTHR46444:SF9">
    <property type="entry name" value="DCD (DEVELOPMENT AND CELL DEATH) DOMAIN PROTEIN"/>
    <property type="match status" value="1"/>
</dbReference>
<gene>
    <name evidence="2" type="ORF">Lalb_Chr25g0284711</name>
</gene>
<accession>A0A6A4MV98</accession>
<feature type="region of interest" description="Disordered" evidence="1">
    <location>
        <begin position="186"/>
        <end position="234"/>
    </location>
</feature>
<dbReference type="SMART" id="SM00767">
    <property type="entry name" value="DCD"/>
    <property type="match status" value="1"/>
</dbReference>
<sequence length="531" mass="60302">MESRELSRRKVVSGHFPQCGAIFMSNRTTLKECFEKRLFGLPVSLSGFVTRVKEGMVLFLFEFQKRELYGVFEAISDGGMLIIPQAYVSSGRWFPAQVKITTIWSCDPLSENEFRDAIKDNYYTANKFNFGLSMDQVSSLLCLFSSRKLQIPKSLHHNKRKNIEQGYKYINGELKKRRFTKIDIPERSQGPCEEPGVERHLSSDFCRTSASAPSDSDAYDPDHPGFLHPNDSEAQYASGHGLHELLTMQAKKDNYISSEDYIPLFSPDHSDINEDWFDFIECSEEKQIELGAFLGNKVPFIPVPKLPFGPISSKEGHNHTKLENLLASLHGSDSSSSSAIPLSGASHLHSENGHKDLRSLLSKGMYADNAKKRSSVFSRLNFSSKGSSSKTQNDESGKKLMNAISKLKQQSHSECENTEKVTPKKDEVEDCNVDKRTSVFMRLTNASYTVSEEVHCMKSMKKGSNTPKKAKKKFNFSEWEYYDQVDRSQETLARASECNTQADGFEDVSVSEILEKLWQRHVNRREYCRKI</sequence>
<dbReference type="OrthoDB" id="1928633at2759"/>
<protein>
    <submittedName>
        <fullName evidence="2">Putative development/cell death domain-containing protein</fullName>
    </submittedName>
</protein>
<reference evidence="3" key="1">
    <citation type="journal article" date="2020" name="Nat. Commun.">
        <title>Genome sequence of the cluster root forming white lupin.</title>
        <authorList>
            <person name="Hufnagel B."/>
            <person name="Marques A."/>
            <person name="Soriano A."/>
            <person name="Marques L."/>
            <person name="Divol F."/>
            <person name="Doumas P."/>
            <person name="Sallet E."/>
            <person name="Mancinotti D."/>
            <person name="Carrere S."/>
            <person name="Marande W."/>
            <person name="Arribat S."/>
            <person name="Keller J."/>
            <person name="Huneau C."/>
            <person name="Blein T."/>
            <person name="Aime D."/>
            <person name="Laguerre M."/>
            <person name="Taylor J."/>
            <person name="Schubert V."/>
            <person name="Nelson M."/>
            <person name="Geu-Flores F."/>
            <person name="Crespi M."/>
            <person name="Gallardo-Guerrero K."/>
            <person name="Delaux P.-M."/>
            <person name="Salse J."/>
            <person name="Berges H."/>
            <person name="Guyot R."/>
            <person name="Gouzy J."/>
            <person name="Peret B."/>
        </authorList>
    </citation>
    <scope>NUCLEOTIDE SEQUENCE [LARGE SCALE GENOMIC DNA]</scope>
    <source>
        <strain evidence="3">cv. Amiga</strain>
    </source>
</reference>
<evidence type="ECO:0000256" key="1">
    <source>
        <dbReference type="SAM" id="MobiDB-lite"/>
    </source>
</evidence>
<evidence type="ECO:0000313" key="3">
    <source>
        <dbReference type="Proteomes" id="UP000447434"/>
    </source>
</evidence>
<dbReference type="InterPro" id="IPR013989">
    <property type="entry name" value="Dev_and_cell_death_domain"/>
</dbReference>
<organism evidence="2 3">
    <name type="scientific">Lupinus albus</name>
    <name type="common">White lupine</name>
    <name type="synonym">Lupinus termis</name>
    <dbReference type="NCBI Taxonomy" id="3870"/>
    <lineage>
        <taxon>Eukaryota</taxon>
        <taxon>Viridiplantae</taxon>
        <taxon>Streptophyta</taxon>
        <taxon>Embryophyta</taxon>
        <taxon>Tracheophyta</taxon>
        <taxon>Spermatophyta</taxon>
        <taxon>Magnoliopsida</taxon>
        <taxon>eudicotyledons</taxon>
        <taxon>Gunneridae</taxon>
        <taxon>Pentapetalae</taxon>
        <taxon>rosids</taxon>
        <taxon>fabids</taxon>
        <taxon>Fabales</taxon>
        <taxon>Fabaceae</taxon>
        <taxon>Papilionoideae</taxon>
        <taxon>50 kb inversion clade</taxon>
        <taxon>genistoids sensu lato</taxon>
        <taxon>core genistoids</taxon>
        <taxon>Genisteae</taxon>
        <taxon>Lupinus</taxon>
    </lineage>
</organism>
<keyword evidence="3" id="KW-1185">Reference proteome</keyword>
<comment type="caution">
    <text evidence="2">The sequence shown here is derived from an EMBL/GenBank/DDBJ whole genome shotgun (WGS) entry which is preliminary data.</text>
</comment>
<proteinExistence type="predicted"/>
<dbReference type="Pfam" id="PF10539">
    <property type="entry name" value="Dev_Cell_Death"/>
    <property type="match status" value="1"/>
</dbReference>